<dbReference type="PROSITE" id="PS00331">
    <property type="entry name" value="MALIC_ENZYMES"/>
    <property type="match status" value="1"/>
</dbReference>
<dbReference type="InterPro" id="IPR012302">
    <property type="entry name" value="Malic_NAD-bd"/>
</dbReference>
<dbReference type="PANTHER" id="PTHR43237:SF4">
    <property type="entry name" value="NADP-DEPENDENT MALIC ENZYME"/>
    <property type="match status" value="1"/>
</dbReference>
<dbReference type="FunFam" id="3.40.50.10380:FF:000003">
    <property type="entry name" value="NADP-dependent malic enzyme"/>
    <property type="match status" value="1"/>
</dbReference>
<feature type="domain" description="Malic enzyme N-terminal" evidence="9">
    <location>
        <begin position="98"/>
        <end position="231"/>
    </location>
</feature>
<dbReference type="GO" id="GO:0004470">
    <property type="term" value="F:malic enzyme activity"/>
    <property type="evidence" value="ECO:0007669"/>
    <property type="project" value="InterPro"/>
</dbReference>
<evidence type="ECO:0000256" key="4">
    <source>
        <dbReference type="ARBA" id="ARBA00023002"/>
    </source>
</evidence>
<evidence type="ECO:0000256" key="1">
    <source>
        <dbReference type="ARBA" id="ARBA00001936"/>
    </source>
</evidence>
<dbReference type="Gene3D" id="3.40.50.10380">
    <property type="entry name" value="Malic enzyme, N-terminal domain"/>
    <property type="match status" value="1"/>
</dbReference>
<dbReference type="InterPro" id="IPR012301">
    <property type="entry name" value="Malic_N_dom"/>
</dbReference>
<evidence type="ECO:0000256" key="3">
    <source>
        <dbReference type="ARBA" id="ARBA00022723"/>
    </source>
</evidence>
<feature type="binding site" evidence="7">
    <location>
        <position position="217"/>
    </location>
    <ligand>
        <name>a divalent metal cation</name>
        <dbReference type="ChEBI" id="CHEBI:60240"/>
    </ligand>
</feature>
<dbReference type="SUPFAM" id="SSF53223">
    <property type="entry name" value="Aminoacid dehydrogenase-like, N-terminal domain"/>
    <property type="match status" value="1"/>
</dbReference>
<dbReference type="InterPro" id="IPR036291">
    <property type="entry name" value="NAD(P)-bd_dom_sf"/>
</dbReference>
<dbReference type="GO" id="GO:0016616">
    <property type="term" value="F:oxidoreductase activity, acting on the CH-OH group of donors, NAD or NADP as acceptor"/>
    <property type="evidence" value="ECO:0007669"/>
    <property type="project" value="InterPro"/>
</dbReference>
<evidence type="ECO:0000256" key="7">
    <source>
        <dbReference type="PIRSR" id="PIRSR000106-3"/>
    </source>
</evidence>
<dbReference type="Pfam" id="PF00390">
    <property type="entry name" value="malic"/>
    <property type="match status" value="1"/>
</dbReference>
<evidence type="ECO:0000313" key="11">
    <source>
        <dbReference type="Proteomes" id="UP000242705"/>
    </source>
</evidence>
<dbReference type="InterPro" id="IPR046346">
    <property type="entry name" value="Aminoacid_DH-like_N_sf"/>
</dbReference>
<dbReference type="AlphaFoldDB" id="A0A2T2X3W8"/>
<evidence type="ECO:0000256" key="6">
    <source>
        <dbReference type="PIRSR" id="PIRSR000106-2"/>
    </source>
</evidence>
<proteinExistence type="inferred from homology"/>
<dbReference type="EMBL" id="PXYX01000003">
    <property type="protein sequence ID" value="PSR29190.1"/>
    <property type="molecule type" value="Genomic_DNA"/>
</dbReference>
<feature type="active site" description="Proton acceptor" evidence="5">
    <location>
        <position position="174"/>
    </location>
</feature>
<dbReference type="GO" id="GO:0051287">
    <property type="term" value="F:NAD binding"/>
    <property type="evidence" value="ECO:0007669"/>
    <property type="project" value="InterPro"/>
</dbReference>
<feature type="binding site" evidence="6">
    <location>
        <position position="369"/>
    </location>
    <ligand>
        <name>(S)-malate</name>
        <dbReference type="ChEBI" id="CHEBI:15589"/>
    </ligand>
</feature>
<evidence type="ECO:0000313" key="10">
    <source>
        <dbReference type="EMBL" id="PSR29190.1"/>
    </source>
</evidence>
<dbReference type="Gene3D" id="3.40.50.720">
    <property type="entry name" value="NAD(P)-binding Rossmann-like Domain"/>
    <property type="match status" value="1"/>
</dbReference>
<dbReference type="InterPro" id="IPR015884">
    <property type="entry name" value="Malic_enzyme_CS"/>
</dbReference>
<dbReference type="InterPro" id="IPR037062">
    <property type="entry name" value="Malic_N_dom_sf"/>
</dbReference>
<comment type="cofactor">
    <cofactor evidence="7">
        <name>Mg(2+)</name>
        <dbReference type="ChEBI" id="CHEBI:18420"/>
    </cofactor>
    <cofactor evidence="7">
        <name>Mn(2+)</name>
        <dbReference type="ChEBI" id="CHEBI:29035"/>
    </cofactor>
    <text evidence="7">Divalent metal cations. Prefers magnesium or manganese.</text>
</comment>
<dbReference type="InterPro" id="IPR045213">
    <property type="entry name" value="Malic_NAD-bd_bact_type"/>
</dbReference>
<feature type="binding site" evidence="7">
    <location>
        <position position="242"/>
    </location>
    <ligand>
        <name>a divalent metal cation</name>
        <dbReference type="ChEBI" id="CHEBI:60240"/>
    </ligand>
</feature>
<gene>
    <name evidence="10" type="ORF">C7B47_02380</name>
</gene>
<name>A0A2T2X3W8_SULTH</name>
<feature type="active site" description="Proton donor" evidence="5">
    <location>
        <position position="119"/>
    </location>
</feature>
<comment type="cofactor">
    <cofactor evidence="1">
        <name>Mn(2+)</name>
        <dbReference type="ChEBI" id="CHEBI:29035"/>
    </cofactor>
</comment>
<dbReference type="InterPro" id="IPR001891">
    <property type="entry name" value="Malic_OxRdtase"/>
</dbReference>
<evidence type="ECO:0000256" key="5">
    <source>
        <dbReference type="PIRSR" id="PIRSR000106-1"/>
    </source>
</evidence>
<comment type="caution">
    <text evidence="10">The sequence shown here is derived from an EMBL/GenBank/DDBJ whole genome shotgun (WGS) entry which is preliminary data.</text>
</comment>
<dbReference type="SMART" id="SM01274">
    <property type="entry name" value="malic"/>
    <property type="match status" value="1"/>
</dbReference>
<dbReference type="PIRSF" id="PIRSF000106">
    <property type="entry name" value="ME"/>
    <property type="match status" value="1"/>
</dbReference>
<dbReference type="SMART" id="SM00919">
    <property type="entry name" value="Malic_M"/>
    <property type="match status" value="1"/>
</dbReference>
<dbReference type="CDD" id="cd05311">
    <property type="entry name" value="NAD_bind_2_malic_enz"/>
    <property type="match status" value="1"/>
</dbReference>
<keyword evidence="4" id="KW-0560">Oxidoreductase</keyword>
<keyword evidence="3 7" id="KW-0479">Metal-binding</keyword>
<feature type="binding site" evidence="6">
    <location>
        <position position="398"/>
    </location>
    <ligand>
        <name>(S)-malate</name>
        <dbReference type="ChEBI" id="CHEBI:15589"/>
    </ligand>
</feature>
<organism evidence="10 11">
    <name type="scientific">Sulfobacillus thermosulfidooxidans</name>
    <dbReference type="NCBI Taxonomy" id="28034"/>
    <lineage>
        <taxon>Bacteria</taxon>
        <taxon>Bacillati</taxon>
        <taxon>Bacillota</taxon>
        <taxon>Clostridia</taxon>
        <taxon>Eubacteriales</taxon>
        <taxon>Clostridiales Family XVII. Incertae Sedis</taxon>
        <taxon>Sulfobacillus</taxon>
    </lineage>
</organism>
<feature type="domain" description="Malic enzyme NAD-binding" evidence="8">
    <location>
        <begin position="243"/>
        <end position="466"/>
    </location>
</feature>
<evidence type="ECO:0000256" key="2">
    <source>
        <dbReference type="ARBA" id="ARBA00008785"/>
    </source>
</evidence>
<dbReference type="SUPFAM" id="SSF51735">
    <property type="entry name" value="NAD(P)-binding Rossmann-fold domains"/>
    <property type="match status" value="1"/>
</dbReference>
<sequence>MPERMKTYVVQNGVQYIIRLNMQRDGLPFRDIVQLVDDLGGDIIAWDLVRAEDQKTIRDLTVLMGTAEKLQTLVEKLSLLEGVTVENVSDRTFLMHLGGKIEIRPRVHIKTRADLSHVYTPGVARVVEAIAEDPAKAFQLTMKRNTVAIVTDGSAILGLGNRGPKAALPVMEGKAVLFKWLADVDAIPICLDTNDVDEIVETVVRIAPAFGGINLEDIAAPRCFEIERRLSERLDIPVFHDDQHGTAVVILAGLINAAKVVGKSLESLRIVIAGMGAAGTATTELLLHMGVRDIIGYDRVGAIVADKSYPGHPEWEQLAQKINPHRRQGSLKDLLSGADVFIGVSAANLLSPEDIQGMAPNAILFVMANPTPEIEPEIAQLYAKVVATGRSDYPNQINNVLCFPGFFRGVLDARAKRITVGMKVAAAYALASVVKDEELGPEYIIPSVFNREVSERIAKAVIQAAEKDNVARRSPKI</sequence>
<accession>A0A2T2X3W8</accession>
<comment type="similarity">
    <text evidence="2">Belongs to the malic enzymes family.</text>
</comment>
<evidence type="ECO:0000259" key="8">
    <source>
        <dbReference type="SMART" id="SM00919"/>
    </source>
</evidence>
<dbReference type="GO" id="GO:0046872">
    <property type="term" value="F:metal ion binding"/>
    <property type="evidence" value="ECO:0007669"/>
    <property type="project" value="UniProtKB-KW"/>
</dbReference>
<dbReference type="InterPro" id="IPR051674">
    <property type="entry name" value="Malate_Decarboxylase"/>
</dbReference>
<dbReference type="PANTHER" id="PTHR43237">
    <property type="entry name" value="NADP-DEPENDENT MALIC ENZYME"/>
    <property type="match status" value="1"/>
</dbReference>
<dbReference type="Pfam" id="PF03949">
    <property type="entry name" value="Malic_M"/>
    <property type="match status" value="1"/>
</dbReference>
<reference evidence="10 11" key="1">
    <citation type="journal article" date="2014" name="BMC Genomics">
        <title>Comparison of environmental and isolate Sulfobacillus genomes reveals diverse carbon, sulfur, nitrogen, and hydrogen metabolisms.</title>
        <authorList>
            <person name="Justice N.B."/>
            <person name="Norman A."/>
            <person name="Brown C.T."/>
            <person name="Singh A."/>
            <person name="Thomas B.C."/>
            <person name="Banfield J.F."/>
        </authorList>
    </citation>
    <scope>NUCLEOTIDE SEQUENCE [LARGE SCALE GENOMIC DNA]</scope>
    <source>
        <strain evidence="10">AMDSBA5</strain>
    </source>
</reference>
<feature type="binding site" evidence="7">
    <location>
        <position position="216"/>
    </location>
    <ligand>
        <name>a divalent metal cation</name>
        <dbReference type="ChEBI" id="CHEBI:60240"/>
    </ligand>
</feature>
<dbReference type="Proteomes" id="UP000242705">
    <property type="component" value="Unassembled WGS sequence"/>
</dbReference>
<protein>
    <submittedName>
        <fullName evidence="10">NAD-dependent malic enzyme</fullName>
    </submittedName>
</protein>
<evidence type="ECO:0000259" key="9">
    <source>
        <dbReference type="SMART" id="SM01274"/>
    </source>
</evidence>